<protein>
    <submittedName>
        <fullName evidence="12">Cation:proton antiporter</fullName>
    </submittedName>
</protein>
<dbReference type="Gene3D" id="1.20.1530.20">
    <property type="match status" value="1"/>
</dbReference>
<comment type="caution">
    <text evidence="12">The sequence shown here is derived from an EMBL/GenBank/DDBJ whole genome shotgun (WGS) entry which is preliminary data.</text>
</comment>
<feature type="transmembrane region" description="Helical" evidence="10">
    <location>
        <begin position="213"/>
        <end position="234"/>
    </location>
</feature>
<proteinExistence type="predicted"/>
<dbReference type="AlphaFoldDB" id="A0A8J7MQ95"/>
<keyword evidence="13" id="KW-1185">Reference proteome</keyword>
<keyword evidence="4" id="KW-0633">Potassium transport</keyword>
<keyword evidence="7 10" id="KW-1133">Transmembrane helix</keyword>
<accession>A0A8J7MQ95</accession>
<reference evidence="12" key="1">
    <citation type="submission" date="2021-01" db="EMBL/GenBank/DDBJ databases">
        <title>Genome seq and assembly of Tabrizicola sp. KVB23.</title>
        <authorList>
            <person name="Chhetri G."/>
        </authorList>
    </citation>
    <scope>NUCLEOTIDE SEQUENCE</scope>
    <source>
        <strain evidence="12">KVB23</strain>
    </source>
</reference>
<keyword evidence="8" id="KW-0406">Ion transport</keyword>
<evidence type="ECO:0000256" key="10">
    <source>
        <dbReference type="SAM" id="Phobius"/>
    </source>
</evidence>
<feature type="transmembrane region" description="Helical" evidence="10">
    <location>
        <begin position="325"/>
        <end position="345"/>
    </location>
</feature>
<keyword evidence="9 10" id="KW-0472">Membrane</keyword>
<dbReference type="Pfam" id="PF00999">
    <property type="entry name" value="Na_H_Exchanger"/>
    <property type="match status" value="1"/>
</dbReference>
<evidence type="ECO:0000256" key="6">
    <source>
        <dbReference type="ARBA" id="ARBA00022958"/>
    </source>
</evidence>
<feature type="transmembrane region" description="Helical" evidence="10">
    <location>
        <begin position="113"/>
        <end position="134"/>
    </location>
</feature>
<evidence type="ECO:0000256" key="7">
    <source>
        <dbReference type="ARBA" id="ARBA00022989"/>
    </source>
</evidence>
<dbReference type="Proteomes" id="UP000619033">
    <property type="component" value="Unassembled WGS sequence"/>
</dbReference>
<evidence type="ECO:0000256" key="1">
    <source>
        <dbReference type="ARBA" id="ARBA00004127"/>
    </source>
</evidence>
<evidence type="ECO:0000256" key="5">
    <source>
        <dbReference type="ARBA" id="ARBA00022692"/>
    </source>
</evidence>
<keyword evidence="6" id="KW-0630">Potassium</keyword>
<evidence type="ECO:0000256" key="8">
    <source>
        <dbReference type="ARBA" id="ARBA00023065"/>
    </source>
</evidence>
<sequence length="679" mass="72828">MEDFLLLASIYLGAAVLVVPLSVRAGLGSVIGYLGAGILMGPILGLAGAETANLQHFAEFGVVLMLFLIGLELDPAALWEMRHKLVGLGGAQVVLTSAAIATGLLLLGQSPGVAVTCGMLASLSSTAIVLQTMTEKNLMRTQGGRSAFSVLLTQDIAVIPMLALIPLIPLPQTNITLDASRFGIINPPTEVESHAAGTAAEPLVTLVQSLPGWGAALLTLAIVAGIVLAGHYLSRPVFRFVHAARLREMSTFISLLLVLGIAFLMTLVGLSPALGTFLAGMVLANSEFRHQLEADLEPFKGLLLGLFFMTVGVGVNFQMLARSPFVVLGLTLGLMALKLGILYGLSLVFKLRGKDRWLFSLSLAQGGEFGFLIVSFARSEGVLPLAAGQMSLLVISLSMLLTPLLFIAYDRLALRLKARVPDRAPDAIDEKGPVIIAGIGRFGQVVNRLVRHSGIPTVVLDADHSTIETLRRFGVKSFYGDPSRPDLLQAAGLAEAQVLVVAVDDTQVANRIVRYAKSVRPDLHVVARARDRVHVYEMYQAGADDIIRETFDSSIRAGRYVLENMGFSEYEAAKLSRTFYHMDRAAVRDLARLWKPGQPAHLNEPYVARAKQLDRDLETALIDTLHETQAMPGEIDLSEAILLFDEPPATPVADNLPVTAEIALQPPETPASAKVAIPD</sequence>
<dbReference type="GO" id="GO:1902600">
    <property type="term" value="P:proton transmembrane transport"/>
    <property type="evidence" value="ECO:0007669"/>
    <property type="project" value="InterPro"/>
</dbReference>
<dbReference type="FunFam" id="3.40.50.720:FF:000036">
    <property type="entry name" value="Glutathione-regulated potassium-efflux system protein KefB"/>
    <property type="match status" value="1"/>
</dbReference>
<dbReference type="GO" id="GO:0012505">
    <property type="term" value="C:endomembrane system"/>
    <property type="evidence" value="ECO:0007669"/>
    <property type="project" value="UniProtKB-SubCell"/>
</dbReference>
<dbReference type="GO" id="GO:0015297">
    <property type="term" value="F:antiporter activity"/>
    <property type="evidence" value="ECO:0007669"/>
    <property type="project" value="UniProtKB-KW"/>
</dbReference>
<dbReference type="GO" id="GO:0006813">
    <property type="term" value="P:potassium ion transport"/>
    <property type="evidence" value="ECO:0007669"/>
    <property type="project" value="UniProtKB-KW"/>
</dbReference>
<feature type="transmembrane region" description="Helical" evidence="10">
    <location>
        <begin position="300"/>
        <end position="319"/>
    </location>
</feature>
<dbReference type="PANTHER" id="PTHR46157:SF4">
    <property type="entry name" value="K(+) EFFLUX ANTIPORTER 3, CHLOROPLASTIC"/>
    <property type="match status" value="1"/>
</dbReference>
<name>A0A8J7MQ95_9RHOB</name>
<gene>
    <name evidence="12" type="ORF">JI744_05600</name>
</gene>
<dbReference type="Gene3D" id="3.40.50.720">
    <property type="entry name" value="NAD(P)-binding Rossmann-like Domain"/>
    <property type="match status" value="1"/>
</dbReference>
<feature type="transmembrane region" description="Helical" evidence="10">
    <location>
        <begin position="85"/>
        <end position="107"/>
    </location>
</feature>
<evidence type="ECO:0000313" key="13">
    <source>
        <dbReference type="Proteomes" id="UP000619033"/>
    </source>
</evidence>
<feature type="transmembrane region" description="Helical" evidence="10">
    <location>
        <begin position="146"/>
        <end position="168"/>
    </location>
</feature>
<dbReference type="InterPro" id="IPR003148">
    <property type="entry name" value="RCK_N"/>
</dbReference>
<keyword evidence="2" id="KW-0813">Transport</keyword>
<evidence type="ECO:0000259" key="11">
    <source>
        <dbReference type="PROSITE" id="PS51201"/>
    </source>
</evidence>
<feature type="domain" description="RCK N-terminal" evidence="11">
    <location>
        <begin position="431"/>
        <end position="548"/>
    </location>
</feature>
<dbReference type="InterPro" id="IPR006153">
    <property type="entry name" value="Cation/H_exchanger_TM"/>
</dbReference>
<dbReference type="PANTHER" id="PTHR46157">
    <property type="entry name" value="K(+) EFFLUX ANTIPORTER 3, CHLOROPLASTIC"/>
    <property type="match status" value="1"/>
</dbReference>
<organism evidence="12 13">
    <name type="scientific">Fuscibacter oryzae</name>
    <dbReference type="NCBI Taxonomy" id="2803939"/>
    <lineage>
        <taxon>Bacteria</taxon>
        <taxon>Pseudomonadati</taxon>
        <taxon>Pseudomonadota</taxon>
        <taxon>Alphaproteobacteria</taxon>
        <taxon>Rhodobacterales</taxon>
        <taxon>Paracoccaceae</taxon>
        <taxon>Fuscibacter</taxon>
    </lineage>
</organism>
<evidence type="ECO:0000256" key="3">
    <source>
        <dbReference type="ARBA" id="ARBA00022449"/>
    </source>
</evidence>
<evidence type="ECO:0000256" key="4">
    <source>
        <dbReference type="ARBA" id="ARBA00022538"/>
    </source>
</evidence>
<dbReference type="EMBL" id="JAESVP010000002">
    <property type="protein sequence ID" value="MBL4927577.1"/>
    <property type="molecule type" value="Genomic_DNA"/>
</dbReference>
<dbReference type="InterPro" id="IPR036291">
    <property type="entry name" value="NAD(P)-bd_dom_sf"/>
</dbReference>
<keyword evidence="3" id="KW-0050">Antiport</keyword>
<feature type="transmembrane region" description="Helical" evidence="10">
    <location>
        <begin position="357"/>
        <end position="377"/>
    </location>
</feature>
<dbReference type="SUPFAM" id="SSF51735">
    <property type="entry name" value="NAD(P)-binding Rossmann-fold domains"/>
    <property type="match status" value="1"/>
</dbReference>
<dbReference type="Pfam" id="PF02254">
    <property type="entry name" value="TrkA_N"/>
    <property type="match status" value="1"/>
</dbReference>
<dbReference type="RefSeq" id="WP_202658700.1">
    <property type="nucleotide sequence ID" value="NZ_JAESVP010000002.1"/>
</dbReference>
<comment type="subcellular location">
    <subcellularLocation>
        <location evidence="1">Endomembrane system</location>
        <topology evidence="1">Multi-pass membrane protein</topology>
    </subcellularLocation>
</comment>
<feature type="transmembrane region" description="Helical" evidence="10">
    <location>
        <begin position="6"/>
        <end position="23"/>
    </location>
</feature>
<evidence type="ECO:0000313" key="12">
    <source>
        <dbReference type="EMBL" id="MBL4927577.1"/>
    </source>
</evidence>
<keyword evidence="5 10" id="KW-0812">Transmembrane</keyword>
<dbReference type="PROSITE" id="PS51201">
    <property type="entry name" value="RCK_N"/>
    <property type="match status" value="1"/>
</dbReference>
<dbReference type="GO" id="GO:0005886">
    <property type="term" value="C:plasma membrane"/>
    <property type="evidence" value="ECO:0007669"/>
    <property type="project" value="TreeGrafter"/>
</dbReference>
<feature type="transmembrane region" description="Helical" evidence="10">
    <location>
        <begin position="389"/>
        <end position="409"/>
    </location>
</feature>
<evidence type="ECO:0000256" key="2">
    <source>
        <dbReference type="ARBA" id="ARBA00022448"/>
    </source>
</evidence>
<feature type="transmembrane region" description="Helical" evidence="10">
    <location>
        <begin position="54"/>
        <end position="73"/>
    </location>
</feature>
<dbReference type="InterPro" id="IPR038770">
    <property type="entry name" value="Na+/solute_symporter_sf"/>
</dbReference>
<evidence type="ECO:0000256" key="9">
    <source>
        <dbReference type="ARBA" id="ARBA00023136"/>
    </source>
</evidence>
<feature type="transmembrane region" description="Helical" evidence="10">
    <location>
        <begin position="30"/>
        <end position="48"/>
    </location>
</feature>